<evidence type="ECO:0000313" key="2">
    <source>
        <dbReference type="EMBL" id="KAK2161107.1"/>
    </source>
</evidence>
<gene>
    <name evidence="2" type="ORF">LSH36_121g08011</name>
</gene>
<dbReference type="InterPro" id="IPR026193">
    <property type="entry name" value="NDUFV3"/>
</dbReference>
<feature type="region of interest" description="Disordered" evidence="1">
    <location>
        <begin position="28"/>
        <end position="79"/>
    </location>
</feature>
<dbReference type="GO" id="GO:0045271">
    <property type="term" value="C:respiratory chain complex I"/>
    <property type="evidence" value="ECO:0007669"/>
    <property type="project" value="InterPro"/>
</dbReference>
<dbReference type="AlphaFoldDB" id="A0AAD9N8K6"/>
<reference evidence="2" key="1">
    <citation type="journal article" date="2023" name="Mol. Biol. Evol.">
        <title>Third-Generation Sequencing Reveals the Adaptive Role of the Epigenome in Three Deep-Sea Polychaetes.</title>
        <authorList>
            <person name="Perez M."/>
            <person name="Aroh O."/>
            <person name="Sun Y."/>
            <person name="Lan Y."/>
            <person name="Juniper S.K."/>
            <person name="Young C.R."/>
            <person name="Angers B."/>
            <person name="Qian P.Y."/>
        </authorList>
    </citation>
    <scope>NUCLEOTIDE SEQUENCE</scope>
    <source>
        <strain evidence="2">P08H-3</strain>
    </source>
</reference>
<keyword evidence="3" id="KW-1185">Reference proteome</keyword>
<evidence type="ECO:0000256" key="1">
    <source>
        <dbReference type="SAM" id="MobiDB-lite"/>
    </source>
</evidence>
<comment type="caution">
    <text evidence="2">The sequence shown here is derived from an EMBL/GenBank/DDBJ whole genome shotgun (WGS) entry which is preliminary data.</text>
</comment>
<protein>
    <recommendedName>
        <fullName evidence="4">NADH-ubiquinone oxidoreductase 9 kDa subunit</fullName>
    </recommendedName>
</protein>
<accession>A0AAD9N8K6</accession>
<dbReference type="Pfam" id="PF15880">
    <property type="entry name" value="NDUFV3"/>
    <property type="match status" value="1"/>
</dbReference>
<sequence>MATLIIRRAKCLAPNNVNIFKALTRGVADKKTTNKKSPAAASEAPKASKPSPVGPKVIPATKPTVVPPSTAGKSAAATEDPTKYHADEYFGFNNYSFYDIDVTISGSRIKPPSKYAPLKP</sequence>
<dbReference type="Proteomes" id="UP001208570">
    <property type="component" value="Unassembled WGS sequence"/>
</dbReference>
<evidence type="ECO:0000313" key="3">
    <source>
        <dbReference type="Proteomes" id="UP001208570"/>
    </source>
</evidence>
<organism evidence="2 3">
    <name type="scientific">Paralvinella palmiformis</name>
    <dbReference type="NCBI Taxonomy" id="53620"/>
    <lineage>
        <taxon>Eukaryota</taxon>
        <taxon>Metazoa</taxon>
        <taxon>Spiralia</taxon>
        <taxon>Lophotrochozoa</taxon>
        <taxon>Annelida</taxon>
        <taxon>Polychaeta</taxon>
        <taxon>Sedentaria</taxon>
        <taxon>Canalipalpata</taxon>
        <taxon>Terebellida</taxon>
        <taxon>Terebelliformia</taxon>
        <taxon>Alvinellidae</taxon>
        <taxon>Paralvinella</taxon>
    </lineage>
</organism>
<feature type="compositionally biased region" description="Low complexity" evidence="1">
    <location>
        <begin position="35"/>
        <end position="51"/>
    </location>
</feature>
<name>A0AAD9N8K6_9ANNE</name>
<dbReference type="EMBL" id="JAODUP010000121">
    <property type="protein sequence ID" value="KAK2161107.1"/>
    <property type="molecule type" value="Genomic_DNA"/>
</dbReference>
<dbReference type="GO" id="GO:0005739">
    <property type="term" value="C:mitochondrion"/>
    <property type="evidence" value="ECO:0007669"/>
    <property type="project" value="InterPro"/>
</dbReference>
<evidence type="ECO:0008006" key="4">
    <source>
        <dbReference type="Google" id="ProtNLM"/>
    </source>
</evidence>
<proteinExistence type="predicted"/>